<evidence type="ECO:0000259" key="8">
    <source>
        <dbReference type="Pfam" id="PF00324"/>
    </source>
</evidence>
<keyword evidence="2" id="KW-0813">Transport</keyword>
<dbReference type="FunFam" id="1.20.1740.10:FF:000006">
    <property type="entry name" value="General amino acid permease"/>
    <property type="match status" value="1"/>
</dbReference>
<dbReference type="Proteomes" id="UP000245942">
    <property type="component" value="Unassembled WGS sequence"/>
</dbReference>
<dbReference type="EMBL" id="KZ819328">
    <property type="protein sequence ID" value="PWN20240.1"/>
    <property type="molecule type" value="Genomic_DNA"/>
</dbReference>
<evidence type="ECO:0000256" key="2">
    <source>
        <dbReference type="ARBA" id="ARBA00022448"/>
    </source>
</evidence>
<proteinExistence type="predicted"/>
<evidence type="ECO:0000256" key="6">
    <source>
        <dbReference type="ARBA" id="ARBA00023136"/>
    </source>
</evidence>
<dbReference type="InterPro" id="IPR004840">
    <property type="entry name" value="Amino_acid_permease_CS"/>
</dbReference>
<protein>
    <submittedName>
        <fullName evidence="9">Putative general amino acid permease</fullName>
    </submittedName>
</protein>
<name>A0A316U4X0_9BASI</name>
<evidence type="ECO:0000313" key="10">
    <source>
        <dbReference type="Proteomes" id="UP000245942"/>
    </source>
</evidence>
<dbReference type="GeneID" id="37012074"/>
<feature type="transmembrane region" description="Helical" evidence="7">
    <location>
        <begin position="380"/>
        <end position="398"/>
    </location>
</feature>
<dbReference type="OrthoDB" id="10062876at2759"/>
<dbReference type="GO" id="GO:0016020">
    <property type="term" value="C:membrane"/>
    <property type="evidence" value="ECO:0007669"/>
    <property type="project" value="UniProtKB-SubCell"/>
</dbReference>
<accession>A0A316U4X0</accession>
<keyword evidence="4" id="KW-0029">Amino-acid transport</keyword>
<evidence type="ECO:0000256" key="3">
    <source>
        <dbReference type="ARBA" id="ARBA00022692"/>
    </source>
</evidence>
<keyword evidence="6 7" id="KW-0472">Membrane</keyword>
<feature type="transmembrane region" description="Helical" evidence="7">
    <location>
        <begin position="327"/>
        <end position="349"/>
    </location>
</feature>
<dbReference type="GO" id="GO:0015171">
    <property type="term" value="F:amino acid transmembrane transporter activity"/>
    <property type="evidence" value="ECO:0007669"/>
    <property type="project" value="TreeGrafter"/>
</dbReference>
<dbReference type="InterPro" id="IPR004841">
    <property type="entry name" value="AA-permease/SLC12A_dom"/>
</dbReference>
<keyword evidence="3 7" id="KW-0812">Transmembrane</keyword>
<dbReference type="AlphaFoldDB" id="A0A316U4X0"/>
<feature type="transmembrane region" description="Helical" evidence="7">
    <location>
        <begin position="132"/>
        <end position="154"/>
    </location>
</feature>
<feature type="transmembrane region" description="Helical" evidence="7">
    <location>
        <begin position="493"/>
        <end position="511"/>
    </location>
</feature>
<dbReference type="RefSeq" id="XP_025347400.1">
    <property type="nucleotide sequence ID" value="XM_025490340.1"/>
</dbReference>
<evidence type="ECO:0000256" key="4">
    <source>
        <dbReference type="ARBA" id="ARBA00022970"/>
    </source>
</evidence>
<dbReference type="PIRSF" id="PIRSF006060">
    <property type="entry name" value="AA_transporter"/>
    <property type="match status" value="1"/>
</dbReference>
<keyword evidence="10" id="KW-1185">Reference proteome</keyword>
<dbReference type="PANTHER" id="PTHR43341:SF20">
    <property type="entry name" value="AAT FAMILY AMINO ACID TRANSPORTER"/>
    <property type="match status" value="1"/>
</dbReference>
<reference evidence="9 10" key="1">
    <citation type="journal article" date="2018" name="Mol. Biol. Evol.">
        <title>Broad Genomic Sampling Reveals a Smut Pathogenic Ancestry of the Fungal Clade Ustilaginomycotina.</title>
        <authorList>
            <person name="Kijpornyongpan T."/>
            <person name="Mondo S.J."/>
            <person name="Barry K."/>
            <person name="Sandor L."/>
            <person name="Lee J."/>
            <person name="Lipzen A."/>
            <person name="Pangilinan J."/>
            <person name="LaButti K."/>
            <person name="Hainaut M."/>
            <person name="Henrissat B."/>
            <person name="Grigoriev I.V."/>
            <person name="Spatafora J.W."/>
            <person name="Aime M.C."/>
        </authorList>
    </citation>
    <scope>NUCLEOTIDE SEQUENCE [LARGE SCALE GENOMIC DNA]</scope>
    <source>
        <strain evidence="9 10">MCA 4718</strain>
    </source>
</reference>
<dbReference type="InterPro" id="IPR050524">
    <property type="entry name" value="APC_YAT"/>
</dbReference>
<evidence type="ECO:0000256" key="5">
    <source>
        <dbReference type="ARBA" id="ARBA00022989"/>
    </source>
</evidence>
<feature type="transmembrane region" description="Helical" evidence="7">
    <location>
        <begin position="243"/>
        <end position="267"/>
    </location>
</feature>
<feature type="transmembrane region" description="Helical" evidence="7">
    <location>
        <begin position="288"/>
        <end position="307"/>
    </location>
</feature>
<feature type="transmembrane region" description="Helical" evidence="7">
    <location>
        <begin position="55"/>
        <end position="79"/>
    </location>
</feature>
<feature type="transmembrane region" description="Helical" evidence="7">
    <location>
        <begin position="450"/>
        <end position="473"/>
    </location>
</feature>
<dbReference type="Gene3D" id="1.20.1740.10">
    <property type="entry name" value="Amino acid/polyamine transporter I"/>
    <property type="match status" value="1"/>
</dbReference>
<keyword evidence="5 7" id="KW-1133">Transmembrane helix</keyword>
<sequence>MSYEDKKDALPGYGNDKAVATLEAGSVDEIPAGELNAFGQMQGEQLTHQLKPRHLAMISIGGVIGTGLFVGTGGALAHAGPLGLWLGYMLMGSVCYSMMMCLGEMISYLPIPGGPIKLAERFVGKPLSFALGFNYAYNWLIVLPAELSAAALLVEYWTDVNAGVFIAIFLVAVVSINLLGTRAYGEAEFWFASIKVITIVGLIILSICIDLGAGKEGRIGFRYWKNPGPFVQYSEIAGSWGRFLGFFSVLIQSAFSYIGTEIVAIAAGEARNPRKSVTSAIKKVWIRIVFFYVVGTFCIGLVCPSNAPTLTKGAKVNRSPFVVAIRVAGIKGLPSVINAALITSAVSAASSDIYTSSRAIYSLSIAGQLPRIFARTTKRGLPYVSVLFSVLFSFLSFLDLGSGSSVVFNWFASMTAVCGLSSWFCIGVMHVQFTRGLKAQGLDKKSLLPFVATGSTFMSWWVIFWTSIVILFSGFDVFLAANAPFDVSTFVTTYIPIPVFLIMFFGAWIYYGKDSVVSVQNIDFFTGIKEIEADTYEEPAPKNLWEKTWKVIC</sequence>
<feature type="transmembrane region" description="Helical" evidence="7">
    <location>
        <begin position="85"/>
        <end position="111"/>
    </location>
</feature>
<dbReference type="STRING" id="1684307.A0A316U4X0"/>
<evidence type="ECO:0000313" key="9">
    <source>
        <dbReference type="EMBL" id="PWN20240.1"/>
    </source>
</evidence>
<feature type="transmembrane region" description="Helical" evidence="7">
    <location>
        <begin position="192"/>
        <end position="213"/>
    </location>
</feature>
<dbReference type="PROSITE" id="PS00218">
    <property type="entry name" value="AMINO_ACID_PERMEASE_1"/>
    <property type="match status" value="1"/>
</dbReference>
<organism evidence="9 10">
    <name type="scientific">Pseudomicrostroma glucosiphilum</name>
    <dbReference type="NCBI Taxonomy" id="1684307"/>
    <lineage>
        <taxon>Eukaryota</taxon>
        <taxon>Fungi</taxon>
        <taxon>Dikarya</taxon>
        <taxon>Basidiomycota</taxon>
        <taxon>Ustilaginomycotina</taxon>
        <taxon>Exobasidiomycetes</taxon>
        <taxon>Microstromatales</taxon>
        <taxon>Microstromatales incertae sedis</taxon>
        <taxon>Pseudomicrostroma</taxon>
    </lineage>
</organism>
<comment type="subcellular location">
    <subcellularLocation>
        <location evidence="1">Membrane</location>
        <topology evidence="1">Multi-pass membrane protein</topology>
    </subcellularLocation>
</comment>
<evidence type="ECO:0000256" key="7">
    <source>
        <dbReference type="SAM" id="Phobius"/>
    </source>
</evidence>
<dbReference type="PANTHER" id="PTHR43341">
    <property type="entry name" value="AMINO ACID PERMEASE"/>
    <property type="match status" value="1"/>
</dbReference>
<evidence type="ECO:0000256" key="1">
    <source>
        <dbReference type="ARBA" id="ARBA00004141"/>
    </source>
</evidence>
<gene>
    <name evidence="9" type="ORF">BCV69DRAFT_249473</name>
</gene>
<feature type="transmembrane region" description="Helical" evidence="7">
    <location>
        <begin position="160"/>
        <end position="180"/>
    </location>
</feature>
<feature type="transmembrane region" description="Helical" evidence="7">
    <location>
        <begin position="410"/>
        <end position="429"/>
    </location>
</feature>
<dbReference type="Pfam" id="PF00324">
    <property type="entry name" value="AA_permease"/>
    <property type="match status" value="1"/>
</dbReference>
<feature type="domain" description="Amino acid permease/ SLC12A" evidence="8">
    <location>
        <begin position="54"/>
        <end position="511"/>
    </location>
</feature>